<dbReference type="OrthoDB" id="1920857at2759"/>
<protein>
    <submittedName>
        <fullName evidence="2">Uncharacterized protein</fullName>
    </submittedName>
</protein>
<accession>A0A9Q1KGX5</accession>
<dbReference type="EMBL" id="JAKOGI010000134">
    <property type="protein sequence ID" value="KAJ8442750.1"/>
    <property type="molecule type" value="Genomic_DNA"/>
</dbReference>
<reference evidence="2" key="1">
    <citation type="submission" date="2022-04" db="EMBL/GenBank/DDBJ databases">
        <title>Carnegiea gigantea Genome sequencing and assembly v2.</title>
        <authorList>
            <person name="Copetti D."/>
            <person name="Sanderson M.J."/>
            <person name="Burquez A."/>
            <person name="Wojciechowski M.F."/>
        </authorList>
    </citation>
    <scope>NUCLEOTIDE SEQUENCE</scope>
    <source>
        <strain evidence="2">SGP5-SGP5p</strain>
        <tissue evidence="2">Aerial part</tissue>
    </source>
</reference>
<evidence type="ECO:0000313" key="3">
    <source>
        <dbReference type="Proteomes" id="UP001153076"/>
    </source>
</evidence>
<keyword evidence="3" id="KW-1185">Reference proteome</keyword>
<evidence type="ECO:0000313" key="2">
    <source>
        <dbReference type="EMBL" id="KAJ8442750.1"/>
    </source>
</evidence>
<name>A0A9Q1KGX5_9CARY</name>
<organism evidence="2 3">
    <name type="scientific">Carnegiea gigantea</name>
    <dbReference type="NCBI Taxonomy" id="171969"/>
    <lineage>
        <taxon>Eukaryota</taxon>
        <taxon>Viridiplantae</taxon>
        <taxon>Streptophyta</taxon>
        <taxon>Embryophyta</taxon>
        <taxon>Tracheophyta</taxon>
        <taxon>Spermatophyta</taxon>
        <taxon>Magnoliopsida</taxon>
        <taxon>eudicotyledons</taxon>
        <taxon>Gunneridae</taxon>
        <taxon>Pentapetalae</taxon>
        <taxon>Caryophyllales</taxon>
        <taxon>Cactineae</taxon>
        <taxon>Cactaceae</taxon>
        <taxon>Cactoideae</taxon>
        <taxon>Echinocereeae</taxon>
        <taxon>Carnegiea</taxon>
    </lineage>
</organism>
<sequence length="389" mass="43106">MVSPERSEAAAARSSTEVVVMAEPRISFSADLLDDDSFISVSPNSSLEKEQEIDAQIELELAAAAKNNPEFEFLSSKNSFDGTQTMLTADELFFEGKLLPFSQIHHAAEKLSKISLKSDGVNPNSTLGSKEKQVDAINSTNASAILLGREPSEPRIWFVDDDPSPRPPKCTVLWKELLRLRKNPRNSTLSPSSSSSSSSSSASSLGEAAAMEEREKSSSSREKHMKRVKKGLERTRSATIRIRPMVNVPLCTQNKSSSLPPLFPLRKPRIDRSGGLFESSLSLHRVCIWISSNPAQIACTSVYVVVNAYQLKLGFFVKEWWMIIEVPTSIQPNVKLPKYYHRNTDVKSSNRGMSPFASDADAHHGWLMSFASPSMRDGYQAKIYKVDFG</sequence>
<evidence type="ECO:0000256" key="1">
    <source>
        <dbReference type="SAM" id="MobiDB-lite"/>
    </source>
</evidence>
<dbReference type="PANTHER" id="PTHR31722:SF2">
    <property type="entry name" value="DNA CROSS-LINK REPAIR 1 PROTEIN-LIKE"/>
    <property type="match status" value="1"/>
</dbReference>
<feature type="compositionally biased region" description="Basic and acidic residues" evidence="1">
    <location>
        <begin position="211"/>
        <end position="222"/>
    </location>
</feature>
<proteinExistence type="predicted"/>
<dbReference type="Proteomes" id="UP001153076">
    <property type="component" value="Unassembled WGS sequence"/>
</dbReference>
<dbReference type="AlphaFoldDB" id="A0A9Q1KGX5"/>
<feature type="compositionally biased region" description="Low complexity" evidence="1">
    <location>
        <begin position="187"/>
        <end position="209"/>
    </location>
</feature>
<feature type="region of interest" description="Disordered" evidence="1">
    <location>
        <begin position="184"/>
        <end position="231"/>
    </location>
</feature>
<gene>
    <name evidence="2" type="ORF">Cgig2_011020</name>
</gene>
<comment type="caution">
    <text evidence="2">The sequence shown here is derived from an EMBL/GenBank/DDBJ whole genome shotgun (WGS) entry which is preliminary data.</text>
</comment>
<dbReference type="PANTHER" id="PTHR31722">
    <property type="entry name" value="OS06G0675200 PROTEIN"/>
    <property type="match status" value="1"/>
</dbReference>